<evidence type="ECO:0000256" key="1">
    <source>
        <dbReference type="ARBA" id="ARBA00004319"/>
    </source>
</evidence>
<keyword evidence="7" id="KW-0256">Endoplasmic reticulum</keyword>
<comment type="subcellular location">
    <subcellularLocation>
        <location evidence="1">Endoplasmic reticulum lumen</location>
    </subcellularLocation>
</comment>
<sequence length="441" mass="48856">MVRFTSKLTLVLGLCAAVALAKVADQAAVDERSPVICNKGHCYPRVFRPTTEFQEVLDGQEIPGGLHVQMDFETHRKYAKLMDPESVADQERDATNSILVVDTKTPGTFQHSVVGGDDDGSGDLPAPIDIDLVDVDESKAFAHLEEASRMNLQTAFESIPELQDLNNESKAVPSDPAPAPIARKSDHQIFLEQLDLVRTSPDTKVIVAALEELSDIASDMDFGLRLAEGEGLRTLSGLLSCTSESESCQERRMVRARSALVIGTAVQNHEKAQEAAFHANLHKTLLTHLEIETDEYVLRRLIFAYASLVRGSKHDFIQDEDVARLAAVYNQSQDPTFRRKCVYLMSDFADPDMKFIANDTSSSEEQGSEKIVEDSFLGLEVVEKQGVDVGPWCETLQQQNKTSSEEDDGEDWEIIDRAVELLHSSYPETCVLSGGRRRDEL</sequence>
<proteinExistence type="inferred from homology"/>
<keyword evidence="5" id="KW-0813">Transport</keyword>
<evidence type="ECO:0000256" key="6">
    <source>
        <dbReference type="ARBA" id="ARBA00022729"/>
    </source>
</evidence>
<dbReference type="PANTHER" id="PTHR19316">
    <property type="entry name" value="PROTEIN FOLDING REGULATOR"/>
    <property type="match status" value="1"/>
</dbReference>
<evidence type="ECO:0000256" key="4">
    <source>
        <dbReference type="ARBA" id="ARBA00015352"/>
    </source>
</evidence>
<comment type="similarity">
    <text evidence="2">Belongs to the SIL1 family.</text>
</comment>
<dbReference type="AlphaFoldDB" id="A0A9P3HIG5"/>
<dbReference type="GO" id="GO:0015031">
    <property type="term" value="P:protein transport"/>
    <property type="evidence" value="ECO:0007669"/>
    <property type="project" value="UniProtKB-KW"/>
</dbReference>
<keyword evidence="10" id="KW-0325">Glycoprotein</keyword>
<keyword evidence="13" id="KW-1185">Reference proteome</keyword>
<reference evidence="12" key="2">
    <citation type="journal article" date="2022" name="Microbiol. Resour. Announc.">
        <title>Whole-Genome Sequence of Entomortierella parvispora E1425, a Mucoromycotan Fungus Associated with Burkholderiaceae-Related Endosymbiotic Bacteria.</title>
        <authorList>
            <person name="Herlambang A."/>
            <person name="Guo Y."/>
            <person name="Takashima Y."/>
            <person name="Narisawa K."/>
            <person name="Ohta H."/>
            <person name="Nishizawa T."/>
        </authorList>
    </citation>
    <scope>NUCLEOTIDE SEQUENCE</scope>
    <source>
        <strain evidence="12">E1425</strain>
    </source>
</reference>
<comment type="caution">
    <text evidence="12">The sequence shown here is derived from an EMBL/GenBank/DDBJ whole genome shotgun (WGS) entry which is preliminary data.</text>
</comment>
<feature type="signal peptide" evidence="11">
    <location>
        <begin position="1"/>
        <end position="21"/>
    </location>
</feature>
<dbReference type="InterPro" id="IPR031884">
    <property type="entry name" value="Sil1_fungi"/>
</dbReference>
<evidence type="ECO:0000256" key="3">
    <source>
        <dbReference type="ARBA" id="ARBA00011799"/>
    </source>
</evidence>
<keyword evidence="6 11" id="KW-0732">Signal</keyword>
<name>A0A9P3HIG5_9FUNG</name>
<evidence type="ECO:0000313" key="13">
    <source>
        <dbReference type="Proteomes" id="UP000827284"/>
    </source>
</evidence>
<evidence type="ECO:0000256" key="11">
    <source>
        <dbReference type="SAM" id="SignalP"/>
    </source>
</evidence>
<dbReference type="Pfam" id="PF16782">
    <property type="entry name" value="SIL1"/>
    <property type="match status" value="1"/>
</dbReference>
<reference evidence="12" key="1">
    <citation type="submission" date="2021-11" db="EMBL/GenBank/DDBJ databases">
        <authorList>
            <person name="Herlambang A."/>
            <person name="Guo Y."/>
            <person name="Takashima Y."/>
            <person name="Nishizawa T."/>
        </authorList>
    </citation>
    <scope>NUCLEOTIDE SEQUENCE</scope>
    <source>
        <strain evidence="12">E1425</strain>
    </source>
</reference>
<dbReference type="Proteomes" id="UP000827284">
    <property type="component" value="Unassembled WGS sequence"/>
</dbReference>
<feature type="chain" id="PRO_5040406285" description="Nucleotide exchange factor SIL1" evidence="11">
    <location>
        <begin position="22"/>
        <end position="441"/>
    </location>
</feature>
<organism evidence="12 13">
    <name type="scientific">Entomortierella parvispora</name>
    <dbReference type="NCBI Taxonomy" id="205924"/>
    <lineage>
        <taxon>Eukaryota</taxon>
        <taxon>Fungi</taxon>
        <taxon>Fungi incertae sedis</taxon>
        <taxon>Mucoromycota</taxon>
        <taxon>Mortierellomycotina</taxon>
        <taxon>Mortierellomycetes</taxon>
        <taxon>Mortierellales</taxon>
        <taxon>Mortierellaceae</taxon>
        <taxon>Entomortierella</taxon>
    </lineage>
</organism>
<evidence type="ECO:0000256" key="9">
    <source>
        <dbReference type="ARBA" id="ARBA00023010"/>
    </source>
</evidence>
<evidence type="ECO:0000256" key="10">
    <source>
        <dbReference type="ARBA" id="ARBA00023180"/>
    </source>
</evidence>
<dbReference type="InterPro" id="IPR011989">
    <property type="entry name" value="ARM-like"/>
</dbReference>
<dbReference type="SUPFAM" id="SSF48371">
    <property type="entry name" value="ARM repeat"/>
    <property type="match status" value="1"/>
</dbReference>
<dbReference type="OrthoDB" id="448649at2759"/>
<dbReference type="PANTHER" id="PTHR19316:SF35">
    <property type="entry name" value="NUCLEOTIDE EXCHANGE FACTOR SIL1"/>
    <property type="match status" value="1"/>
</dbReference>
<dbReference type="InterPro" id="IPR050693">
    <property type="entry name" value="Hsp70_NEF-Inhibitors"/>
</dbReference>
<dbReference type="GO" id="GO:0000774">
    <property type="term" value="F:adenyl-nucleotide exchange factor activity"/>
    <property type="evidence" value="ECO:0007669"/>
    <property type="project" value="InterPro"/>
</dbReference>
<keyword evidence="8" id="KW-0653">Protein transport</keyword>
<dbReference type="InterPro" id="IPR016024">
    <property type="entry name" value="ARM-type_fold"/>
</dbReference>
<protein>
    <recommendedName>
        <fullName evidence="4">Nucleotide exchange factor SIL1</fullName>
    </recommendedName>
</protein>
<comment type="subunit">
    <text evidence="3">Interacts with KAR2.</text>
</comment>
<evidence type="ECO:0000256" key="7">
    <source>
        <dbReference type="ARBA" id="ARBA00022824"/>
    </source>
</evidence>
<evidence type="ECO:0000256" key="2">
    <source>
        <dbReference type="ARBA" id="ARBA00010588"/>
    </source>
</evidence>
<accession>A0A9P3HIG5</accession>
<evidence type="ECO:0000256" key="5">
    <source>
        <dbReference type="ARBA" id="ARBA00022448"/>
    </source>
</evidence>
<dbReference type="EMBL" id="BQFW01000013">
    <property type="protein sequence ID" value="GJJ77295.1"/>
    <property type="molecule type" value="Genomic_DNA"/>
</dbReference>
<evidence type="ECO:0000256" key="8">
    <source>
        <dbReference type="ARBA" id="ARBA00022927"/>
    </source>
</evidence>
<keyword evidence="9" id="KW-0811">Translocation</keyword>
<evidence type="ECO:0000313" key="12">
    <source>
        <dbReference type="EMBL" id="GJJ77295.1"/>
    </source>
</evidence>
<dbReference type="GO" id="GO:0005788">
    <property type="term" value="C:endoplasmic reticulum lumen"/>
    <property type="evidence" value="ECO:0007669"/>
    <property type="project" value="UniProtKB-SubCell"/>
</dbReference>
<dbReference type="Gene3D" id="1.25.10.10">
    <property type="entry name" value="Leucine-rich Repeat Variant"/>
    <property type="match status" value="1"/>
</dbReference>
<gene>
    <name evidence="12" type="ORF">EMPS_09654</name>
</gene>